<dbReference type="InterPro" id="IPR025207">
    <property type="entry name" value="Sim4_Fta4"/>
</dbReference>
<proteinExistence type="predicted"/>
<accession>A0A6A5XNT9</accession>
<dbReference type="RefSeq" id="XP_033383247.1">
    <property type="nucleotide sequence ID" value="XM_033524480.1"/>
</dbReference>
<dbReference type="GO" id="GO:0031511">
    <property type="term" value="C:Mis6-Sim4 complex"/>
    <property type="evidence" value="ECO:0007669"/>
    <property type="project" value="InterPro"/>
</dbReference>
<dbReference type="GeneID" id="54281877"/>
<dbReference type="Pfam" id="PF13093">
    <property type="entry name" value="FTA4"/>
    <property type="match status" value="1"/>
</dbReference>
<protein>
    <submittedName>
        <fullName evidence="2">Uncharacterized protein</fullName>
    </submittedName>
</protein>
<evidence type="ECO:0000313" key="3">
    <source>
        <dbReference type="Proteomes" id="UP000799778"/>
    </source>
</evidence>
<dbReference type="OrthoDB" id="21214at2759"/>
<dbReference type="AlphaFoldDB" id="A0A6A5XNT9"/>
<reference evidence="2" key="1">
    <citation type="journal article" date="2020" name="Stud. Mycol.">
        <title>101 Dothideomycetes genomes: a test case for predicting lifestyles and emergence of pathogens.</title>
        <authorList>
            <person name="Haridas S."/>
            <person name="Albert R."/>
            <person name="Binder M."/>
            <person name="Bloem J."/>
            <person name="Labutti K."/>
            <person name="Salamov A."/>
            <person name="Andreopoulos B."/>
            <person name="Baker S."/>
            <person name="Barry K."/>
            <person name="Bills G."/>
            <person name="Bluhm B."/>
            <person name="Cannon C."/>
            <person name="Castanera R."/>
            <person name="Culley D."/>
            <person name="Daum C."/>
            <person name="Ezra D."/>
            <person name="Gonzalez J."/>
            <person name="Henrissat B."/>
            <person name="Kuo A."/>
            <person name="Liang C."/>
            <person name="Lipzen A."/>
            <person name="Lutzoni F."/>
            <person name="Magnuson J."/>
            <person name="Mondo S."/>
            <person name="Nolan M."/>
            <person name="Ohm R."/>
            <person name="Pangilinan J."/>
            <person name="Park H.-J."/>
            <person name="Ramirez L."/>
            <person name="Alfaro M."/>
            <person name="Sun H."/>
            <person name="Tritt A."/>
            <person name="Yoshinaga Y."/>
            <person name="Zwiers L.-H."/>
            <person name="Turgeon B."/>
            <person name="Goodwin S."/>
            <person name="Spatafora J."/>
            <person name="Crous P."/>
            <person name="Grigoriev I."/>
        </authorList>
    </citation>
    <scope>NUCLEOTIDE SEQUENCE</scope>
    <source>
        <strain evidence="2">CBS 175.79</strain>
    </source>
</reference>
<feature type="region of interest" description="Disordered" evidence="1">
    <location>
        <begin position="1"/>
        <end position="46"/>
    </location>
</feature>
<dbReference type="Proteomes" id="UP000799778">
    <property type="component" value="Unassembled WGS sequence"/>
</dbReference>
<keyword evidence="3" id="KW-1185">Reference proteome</keyword>
<organism evidence="2 3">
    <name type="scientific">Aaosphaeria arxii CBS 175.79</name>
    <dbReference type="NCBI Taxonomy" id="1450172"/>
    <lineage>
        <taxon>Eukaryota</taxon>
        <taxon>Fungi</taxon>
        <taxon>Dikarya</taxon>
        <taxon>Ascomycota</taxon>
        <taxon>Pezizomycotina</taxon>
        <taxon>Dothideomycetes</taxon>
        <taxon>Pleosporomycetidae</taxon>
        <taxon>Pleosporales</taxon>
        <taxon>Pleosporales incertae sedis</taxon>
        <taxon>Aaosphaeria</taxon>
    </lineage>
</organism>
<evidence type="ECO:0000313" key="2">
    <source>
        <dbReference type="EMBL" id="KAF2014908.1"/>
    </source>
</evidence>
<name>A0A6A5XNT9_9PLEO</name>
<dbReference type="PANTHER" id="PTHR42040:SF1">
    <property type="entry name" value="INNER KINETOCHORE SUBUNIT FTA4"/>
    <property type="match status" value="1"/>
</dbReference>
<evidence type="ECO:0000256" key="1">
    <source>
        <dbReference type="SAM" id="MobiDB-lite"/>
    </source>
</evidence>
<dbReference type="PANTHER" id="PTHR42040">
    <property type="entry name" value="INNER KINETOCHORE SUBUNIT FTA4"/>
    <property type="match status" value="1"/>
</dbReference>
<dbReference type="EMBL" id="ML978070">
    <property type="protein sequence ID" value="KAF2014908.1"/>
    <property type="molecule type" value="Genomic_DNA"/>
</dbReference>
<sequence>MSTAVALQDMSRGTHDGNLVRHRSNLHKDTSPHKSSPGDDDDWVAQPQDTATANLPLDSRTFVPTNVYWITPHRLLTKEIKILDLTKDMSTPYTGFSNAYKDEVKKTLKDHSFTPIYTAHRNHWLGLSYDVLDDQGNKLADWSHPWTSVREATLKFPEDSTHASHTISLNNKTWGLRTESFTINSVPFIWQMDRLWNSNNMTLYRVFGSGDNQRKVEVGKYAQKWWGSFVTGGTFVVNEEEIDGFVAFNRDVRRHGRLVHSRQMTDHVVEQIDLLYWEAGAPSLESQPDGTEENMGERSVLYQTDNLTLDKHIAKLPVTWDTSTEPPSPSLNTDDEVSQDDYITSVVRLQDLSAKRLLLQQKLATYKTLLSLLEPYRRPQENIQPNLVSRDAPIATELTKARTLAIRVAGRVSEKYGDIQVPASADHGVDDEMHEQNSQVKLNKILEGW</sequence>
<gene>
    <name evidence="2" type="ORF">BU24DRAFT_371747</name>
</gene>